<evidence type="ECO:0000313" key="2">
    <source>
        <dbReference type="EMBL" id="MDG3584553.1"/>
    </source>
</evidence>
<dbReference type="CDD" id="cd05269">
    <property type="entry name" value="TMR_SDR_a"/>
    <property type="match status" value="1"/>
</dbReference>
<name>A0ABT6FMR1_9FLAO</name>
<dbReference type="RefSeq" id="WP_277898313.1">
    <property type="nucleotide sequence ID" value="NZ_JAPMUA010000001.1"/>
</dbReference>
<dbReference type="Proteomes" id="UP001153642">
    <property type="component" value="Unassembled WGS sequence"/>
</dbReference>
<dbReference type="PANTHER" id="PTHR47129:SF1">
    <property type="entry name" value="NMRA-LIKE DOMAIN-CONTAINING PROTEIN"/>
    <property type="match status" value="1"/>
</dbReference>
<dbReference type="EMBL" id="JAPMUA010000001">
    <property type="protein sequence ID" value="MDG3584553.1"/>
    <property type="molecule type" value="Genomic_DNA"/>
</dbReference>
<dbReference type="Gene3D" id="3.40.50.720">
    <property type="entry name" value="NAD(P)-binding Rossmann-like Domain"/>
    <property type="match status" value="1"/>
</dbReference>
<dbReference type="InterPro" id="IPR008030">
    <property type="entry name" value="NmrA-like"/>
</dbReference>
<keyword evidence="3" id="KW-1185">Reference proteome</keyword>
<dbReference type="InterPro" id="IPR052718">
    <property type="entry name" value="NmrA-type_oxidoreductase"/>
</dbReference>
<feature type="domain" description="NmrA-like" evidence="1">
    <location>
        <begin position="2"/>
        <end position="246"/>
    </location>
</feature>
<comment type="caution">
    <text evidence="2">The sequence shown here is derived from an EMBL/GenBank/DDBJ whole genome shotgun (WGS) entry which is preliminary data.</text>
</comment>
<dbReference type="SUPFAM" id="SSF51735">
    <property type="entry name" value="NAD(P)-binding Rossmann-fold domains"/>
    <property type="match status" value="1"/>
</dbReference>
<gene>
    <name evidence="2" type="ORF">OSR52_01645</name>
</gene>
<dbReference type="Pfam" id="PF05368">
    <property type="entry name" value="NmrA"/>
    <property type="match status" value="1"/>
</dbReference>
<dbReference type="Gene3D" id="3.90.25.10">
    <property type="entry name" value="UDP-galactose 4-epimerase, domain 1"/>
    <property type="match status" value="1"/>
</dbReference>
<protein>
    <submittedName>
        <fullName evidence="2">SDR family oxidoreductase</fullName>
    </submittedName>
</protein>
<evidence type="ECO:0000259" key="1">
    <source>
        <dbReference type="Pfam" id="PF05368"/>
    </source>
</evidence>
<organism evidence="2 3">
    <name type="scientific">Galbibacter pacificus</name>
    <dbReference type="NCBI Taxonomy" id="2996052"/>
    <lineage>
        <taxon>Bacteria</taxon>
        <taxon>Pseudomonadati</taxon>
        <taxon>Bacteroidota</taxon>
        <taxon>Flavobacteriia</taxon>
        <taxon>Flavobacteriales</taxon>
        <taxon>Flavobacteriaceae</taxon>
        <taxon>Galbibacter</taxon>
    </lineage>
</organism>
<reference evidence="2" key="1">
    <citation type="submission" date="2022-11" db="EMBL/GenBank/DDBJ databases">
        <title>High-quality draft genome sequence of Galbibacter sp. strain CMA-7.</title>
        <authorList>
            <person name="Wei L."/>
            <person name="Dong C."/>
            <person name="Shao Z."/>
        </authorList>
    </citation>
    <scope>NUCLEOTIDE SEQUENCE</scope>
    <source>
        <strain evidence="2">CMA-7</strain>
    </source>
</reference>
<sequence>MILVTGATGHLGSAVISHLQKNISVDSFIALARSEEKAQSLKAKGIQVRIADFDDIASIEKAFEGIEKLLLISTIDHNRAEQQKAVVDEAKKAGIKHIAYTGVSLKDVNKSATKKLMESHFQTEGHIKKSGLSYTFLRNSLYTDVIPMHVGEHVFETGIFLPAGNGKLPYALRREMGEAAANVLLQDGHENKTYEIAGSELYSYTDVAKALSEISGKEVNYTNANLKEFTQKLKQNGVNEFMVSIIAGFSTDIKNHQYEIVTKDLEKLIGRKPKALAEALREVYNL</sequence>
<dbReference type="InterPro" id="IPR036291">
    <property type="entry name" value="NAD(P)-bd_dom_sf"/>
</dbReference>
<proteinExistence type="predicted"/>
<accession>A0ABT6FMR1</accession>
<evidence type="ECO:0000313" key="3">
    <source>
        <dbReference type="Proteomes" id="UP001153642"/>
    </source>
</evidence>
<dbReference type="PANTHER" id="PTHR47129">
    <property type="entry name" value="QUINONE OXIDOREDUCTASE 2"/>
    <property type="match status" value="1"/>
</dbReference>